<dbReference type="KEGG" id="gtr:GLOTRDRAFT_52409"/>
<keyword evidence="7" id="KW-1185">Reference proteome</keyword>
<dbReference type="Pfam" id="PF07714">
    <property type="entry name" value="PK_Tyr_Ser-Thr"/>
    <property type="match status" value="1"/>
</dbReference>
<evidence type="ECO:0000256" key="1">
    <source>
        <dbReference type="ARBA" id="ARBA00022679"/>
    </source>
</evidence>
<evidence type="ECO:0000256" key="2">
    <source>
        <dbReference type="ARBA" id="ARBA00022741"/>
    </source>
</evidence>
<dbReference type="STRING" id="670483.S7QKM7"/>
<dbReference type="PANTHER" id="PTHR44329:SF288">
    <property type="entry name" value="MITOGEN-ACTIVATED PROTEIN KINASE KINASE KINASE 20"/>
    <property type="match status" value="1"/>
</dbReference>
<evidence type="ECO:0000313" key="6">
    <source>
        <dbReference type="EMBL" id="EPQ60341.1"/>
    </source>
</evidence>
<dbReference type="PANTHER" id="PTHR44329">
    <property type="entry name" value="SERINE/THREONINE-PROTEIN KINASE TNNI3K-RELATED"/>
    <property type="match status" value="1"/>
</dbReference>
<sequence>MMWRQLSHPNIFPFLGVCDHLFDKRPCMVSPWSYHGNVMEFLEKNPNHDRLKLLLDVATGLAYLHGPNRKLVHGDLKGANILIDDQMHACIADFGIGKFLHTPGTYPATTSLKGTMQWMAPEQLALGNDPSKARSPESDVYSFSYVCLEIYTGNVPWPDTAEFAVMEKVLNRQRPERPADIPIP</sequence>
<keyword evidence="2" id="KW-0547">Nucleotide-binding</keyword>
<dbReference type="InterPro" id="IPR000719">
    <property type="entry name" value="Prot_kinase_dom"/>
</dbReference>
<evidence type="ECO:0000313" key="7">
    <source>
        <dbReference type="Proteomes" id="UP000030669"/>
    </source>
</evidence>
<dbReference type="HOGENOM" id="CLU_000288_7_18_1"/>
<gene>
    <name evidence="6" type="ORF">GLOTRDRAFT_52409</name>
</gene>
<dbReference type="Gene3D" id="1.10.510.10">
    <property type="entry name" value="Transferase(Phosphotransferase) domain 1"/>
    <property type="match status" value="1"/>
</dbReference>
<dbReference type="PROSITE" id="PS00108">
    <property type="entry name" value="PROTEIN_KINASE_ST"/>
    <property type="match status" value="1"/>
</dbReference>
<feature type="domain" description="Protein kinase" evidence="5">
    <location>
        <begin position="1"/>
        <end position="184"/>
    </location>
</feature>
<keyword evidence="4" id="KW-0067">ATP-binding</keyword>
<dbReference type="GO" id="GO:0005524">
    <property type="term" value="F:ATP binding"/>
    <property type="evidence" value="ECO:0007669"/>
    <property type="project" value="UniProtKB-KW"/>
</dbReference>
<dbReference type="EMBL" id="KB469296">
    <property type="protein sequence ID" value="EPQ60341.1"/>
    <property type="molecule type" value="Genomic_DNA"/>
</dbReference>
<dbReference type="RefSeq" id="XP_007860348.1">
    <property type="nucleotide sequence ID" value="XM_007862157.1"/>
</dbReference>
<reference evidence="6 7" key="1">
    <citation type="journal article" date="2012" name="Science">
        <title>The Paleozoic origin of enzymatic lignin decomposition reconstructed from 31 fungal genomes.</title>
        <authorList>
            <person name="Floudas D."/>
            <person name="Binder M."/>
            <person name="Riley R."/>
            <person name="Barry K."/>
            <person name="Blanchette R.A."/>
            <person name="Henrissat B."/>
            <person name="Martinez A.T."/>
            <person name="Otillar R."/>
            <person name="Spatafora J.W."/>
            <person name="Yadav J.S."/>
            <person name="Aerts A."/>
            <person name="Benoit I."/>
            <person name="Boyd A."/>
            <person name="Carlson A."/>
            <person name="Copeland A."/>
            <person name="Coutinho P.M."/>
            <person name="de Vries R.P."/>
            <person name="Ferreira P."/>
            <person name="Findley K."/>
            <person name="Foster B."/>
            <person name="Gaskell J."/>
            <person name="Glotzer D."/>
            <person name="Gorecki P."/>
            <person name="Heitman J."/>
            <person name="Hesse C."/>
            <person name="Hori C."/>
            <person name="Igarashi K."/>
            <person name="Jurgens J.A."/>
            <person name="Kallen N."/>
            <person name="Kersten P."/>
            <person name="Kohler A."/>
            <person name="Kuees U."/>
            <person name="Kumar T.K.A."/>
            <person name="Kuo A."/>
            <person name="LaButti K."/>
            <person name="Larrondo L.F."/>
            <person name="Lindquist E."/>
            <person name="Ling A."/>
            <person name="Lombard V."/>
            <person name="Lucas S."/>
            <person name="Lundell T."/>
            <person name="Martin R."/>
            <person name="McLaughlin D.J."/>
            <person name="Morgenstern I."/>
            <person name="Morin E."/>
            <person name="Murat C."/>
            <person name="Nagy L.G."/>
            <person name="Nolan M."/>
            <person name="Ohm R.A."/>
            <person name="Patyshakuliyeva A."/>
            <person name="Rokas A."/>
            <person name="Ruiz-Duenas F.J."/>
            <person name="Sabat G."/>
            <person name="Salamov A."/>
            <person name="Samejima M."/>
            <person name="Schmutz J."/>
            <person name="Slot J.C."/>
            <person name="St John F."/>
            <person name="Stenlid J."/>
            <person name="Sun H."/>
            <person name="Sun S."/>
            <person name="Syed K."/>
            <person name="Tsang A."/>
            <person name="Wiebenga A."/>
            <person name="Young D."/>
            <person name="Pisabarro A."/>
            <person name="Eastwood D.C."/>
            <person name="Martin F."/>
            <person name="Cullen D."/>
            <person name="Grigoriev I.V."/>
            <person name="Hibbett D.S."/>
        </authorList>
    </citation>
    <scope>NUCLEOTIDE SEQUENCE [LARGE SCALE GENOMIC DNA]</scope>
    <source>
        <strain evidence="6 7">ATCC 11539</strain>
    </source>
</reference>
<dbReference type="PROSITE" id="PS50011">
    <property type="entry name" value="PROTEIN_KINASE_DOM"/>
    <property type="match status" value="1"/>
</dbReference>
<dbReference type="Proteomes" id="UP000030669">
    <property type="component" value="Unassembled WGS sequence"/>
</dbReference>
<organism evidence="6 7">
    <name type="scientific">Gloeophyllum trabeum (strain ATCC 11539 / FP-39264 / Madison 617)</name>
    <name type="common">Brown rot fungus</name>
    <dbReference type="NCBI Taxonomy" id="670483"/>
    <lineage>
        <taxon>Eukaryota</taxon>
        <taxon>Fungi</taxon>
        <taxon>Dikarya</taxon>
        <taxon>Basidiomycota</taxon>
        <taxon>Agaricomycotina</taxon>
        <taxon>Agaricomycetes</taxon>
        <taxon>Gloeophyllales</taxon>
        <taxon>Gloeophyllaceae</taxon>
        <taxon>Gloeophyllum</taxon>
    </lineage>
</organism>
<dbReference type="OMA" id="LMVDRYF"/>
<dbReference type="InterPro" id="IPR001245">
    <property type="entry name" value="Ser-Thr/Tyr_kinase_cat_dom"/>
</dbReference>
<keyword evidence="3 6" id="KW-0418">Kinase</keyword>
<dbReference type="GO" id="GO:0004674">
    <property type="term" value="F:protein serine/threonine kinase activity"/>
    <property type="evidence" value="ECO:0007669"/>
    <property type="project" value="TreeGrafter"/>
</dbReference>
<dbReference type="eggNOG" id="KOG0192">
    <property type="taxonomic scope" value="Eukaryota"/>
</dbReference>
<dbReference type="InterPro" id="IPR011009">
    <property type="entry name" value="Kinase-like_dom_sf"/>
</dbReference>
<dbReference type="GeneID" id="19306878"/>
<name>S7QKM7_GLOTA</name>
<dbReference type="InterPro" id="IPR008271">
    <property type="entry name" value="Ser/Thr_kinase_AS"/>
</dbReference>
<feature type="non-terminal residue" evidence="6">
    <location>
        <position position="184"/>
    </location>
</feature>
<accession>S7QKM7</accession>
<evidence type="ECO:0000256" key="3">
    <source>
        <dbReference type="ARBA" id="ARBA00022777"/>
    </source>
</evidence>
<dbReference type="SMART" id="SM00220">
    <property type="entry name" value="S_TKc"/>
    <property type="match status" value="1"/>
</dbReference>
<keyword evidence="1" id="KW-0808">Transferase</keyword>
<evidence type="ECO:0000259" key="5">
    <source>
        <dbReference type="PROSITE" id="PS50011"/>
    </source>
</evidence>
<dbReference type="AlphaFoldDB" id="S7QKM7"/>
<proteinExistence type="predicted"/>
<dbReference type="InterPro" id="IPR051681">
    <property type="entry name" value="Ser/Thr_Kinases-Pseudokinases"/>
</dbReference>
<evidence type="ECO:0000256" key="4">
    <source>
        <dbReference type="ARBA" id="ARBA00022840"/>
    </source>
</evidence>
<dbReference type="OrthoDB" id="3260205at2759"/>
<dbReference type="SUPFAM" id="SSF56112">
    <property type="entry name" value="Protein kinase-like (PK-like)"/>
    <property type="match status" value="1"/>
</dbReference>
<protein>
    <submittedName>
        <fullName evidence="6">Kinase-like protein</fullName>
    </submittedName>
</protein>